<dbReference type="RefSeq" id="XP_055866364.1">
    <property type="nucleotide sequence ID" value="XM_056010389.1"/>
</dbReference>
<keyword evidence="2" id="KW-1185">Reference proteome</keyword>
<evidence type="ECO:0000256" key="1">
    <source>
        <dbReference type="SAM" id="SignalP"/>
    </source>
</evidence>
<dbReference type="AlphaFoldDB" id="A0A9W2YUG7"/>
<name>A0A9W2YUG7_BIOGL</name>
<sequence>MAGTMLALTYIMITFVFSTRVASFPSNEEEDLSLETQADDTVWRSKRINQVACHCCSNSFNSNCCYKCMKSMGKRSVSVADDQQPVVSQEVSKEVLDLDFNDQEVREDVDYCLCCVLEKEVDSSVSSSTCCKLCGHKTFRIFQNRIHL</sequence>
<evidence type="ECO:0000313" key="3">
    <source>
        <dbReference type="RefSeq" id="XP_055866364.1"/>
    </source>
</evidence>
<dbReference type="OrthoDB" id="10293393at2759"/>
<dbReference type="GeneID" id="106062461"/>
<organism evidence="2 3">
    <name type="scientific">Biomphalaria glabrata</name>
    <name type="common">Bloodfluke planorb</name>
    <name type="synonym">Freshwater snail</name>
    <dbReference type="NCBI Taxonomy" id="6526"/>
    <lineage>
        <taxon>Eukaryota</taxon>
        <taxon>Metazoa</taxon>
        <taxon>Spiralia</taxon>
        <taxon>Lophotrochozoa</taxon>
        <taxon>Mollusca</taxon>
        <taxon>Gastropoda</taxon>
        <taxon>Heterobranchia</taxon>
        <taxon>Euthyneura</taxon>
        <taxon>Panpulmonata</taxon>
        <taxon>Hygrophila</taxon>
        <taxon>Lymnaeoidea</taxon>
        <taxon>Planorbidae</taxon>
        <taxon>Biomphalaria</taxon>
    </lineage>
</organism>
<gene>
    <name evidence="3" type="primary">LOC106062461</name>
</gene>
<feature type="chain" id="PRO_5040824431" evidence="1">
    <location>
        <begin position="24"/>
        <end position="148"/>
    </location>
</feature>
<proteinExistence type="predicted"/>
<protein>
    <submittedName>
        <fullName evidence="3">Uncharacterized protein LOC106062461</fullName>
    </submittedName>
</protein>
<keyword evidence="1" id="KW-0732">Signal</keyword>
<reference evidence="3" key="1">
    <citation type="submission" date="2025-08" db="UniProtKB">
        <authorList>
            <consortium name="RefSeq"/>
        </authorList>
    </citation>
    <scope>IDENTIFICATION</scope>
</reference>
<accession>A0A9W2YUG7</accession>
<evidence type="ECO:0000313" key="2">
    <source>
        <dbReference type="Proteomes" id="UP001165740"/>
    </source>
</evidence>
<dbReference type="Proteomes" id="UP001165740">
    <property type="component" value="Chromosome 1"/>
</dbReference>
<feature type="signal peptide" evidence="1">
    <location>
        <begin position="1"/>
        <end position="23"/>
    </location>
</feature>